<evidence type="ECO:0000256" key="1">
    <source>
        <dbReference type="ARBA" id="ARBA00009437"/>
    </source>
</evidence>
<dbReference type="Gene3D" id="1.10.10.10">
    <property type="entry name" value="Winged helix-like DNA-binding domain superfamily/Winged helix DNA-binding domain"/>
    <property type="match status" value="1"/>
</dbReference>
<evidence type="ECO:0000313" key="7">
    <source>
        <dbReference type="Proteomes" id="UP000523007"/>
    </source>
</evidence>
<protein>
    <submittedName>
        <fullName evidence="6">DNA-binding transcriptional LysR family regulator</fullName>
    </submittedName>
</protein>
<accession>A0A7W7RMT7</accession>
<dbReference type="SUPFAM" id="SSF53850">
    <property type="entry name" value="Periplasmic binding protein-like II"/>
    <property type="match status" value="1"/>
</dbReference>
<dbReference type="InterPro" id="IPR036390">
    <property type="entry name" value="WH_DNA-bd_sf"/>
</dbReference>
<dbReference type="GO" id="GO:0003677">
    <property type="term" value="F:DNA binding"/>
    <property type="evidence" value="ECO:0007669"/>
    <property type="project" value="UniProtKB-KW"/>
</dbReference>
<keyword evidence="3 6" id="KW-0238">DNA-binding</keyword>
<dbReference type="InterPro" id="IPR050389">
    <property type="entry name" value="LysR-type_TF"/>
</dbReference>
<dbReference type="AlphaFoldDB" id="A0A7W7RMT7"/>
<evidence type="ECO:0000259" key="5">
    <source>
        <dbReference type="PROSITE" id="PS50931"/>
    </source>
</evidence>
<dbReference type="PRINTS" id="PR00039">
    <property type="entry name" value="HTHLYSR"/>
</dbReference>
<proteinExistence type="inferred from homology"/>
<reference evidence="6 7" key="1">
    <citation type="submission" date="2020-08" db="EMBL/GenBank/DDBJ databases">
        <title>Sequencing the genomes of 1000 actinobacteria strains.</title>
        <authorList>
            <person name="Klenk H.-P."/>
        </authorList>
    </citation>
    <scope>NUCLEOTIDE SEQUENCE [LARGE SCALE GENOMIC DNA]</scope>
    <source>
        <strain evidence="6 7">DSM 102030</strain>
    </source>
</reference>
<dbReference type="InterPro" id="IPR005119">
    <property type="entry name" value="LysR_subst-bd"/>
</dbReference>
<dbReference type="GO" id="GO:0003700">
    <property type="term" value="F:DNA-binding transcription factor activity"/>
    <property type="evidence" value="ECO:0007669"/>
    <property type="project" value="InterPro"/>
</dbReference>
<dbReference type="Pfam" id="PF00126">
    <property type="entry name" value="HTH_1"/>
    <property type="match status" value="1"/>
</dbReference>
<dbReference type="InterPro" id="IPR036388">
    <property type="entry name" value="WH-like_DNA-bd_sf"/>
</dbReference>
<organism evidence="6 7">
    <name type="scientific">Lipingzhangella halophila</name>
    <dbReference type="NCBI Taxonomy" id="1783352"/>
    <lineage>
        <taxon>Bacteria</taxon>
        <taxon>Bacillati</taxon>
        <taxon>Actinomycetota</taxon>
        <taxon>Actinomycetes</taxon>
        <taxon>Streptosporangiales</taxon>
        <taxon>Nocardiopsidaceae</taxon>
        <taxon>Lipingzhangella</taxon>
    </lineage>
</organism>
<evidence type="ECO:0000256" key="3">
    <source>
        <dbReference type="ARBA" id="ARBA00023125"/>
    </source>
</evidence>
<dbReference type="Pfam" id="PF03466">
    <property type="entry name" value="LysR_substrate"/>
    <property type="match status" value="1"/>
</dbReference>
<dbReference type="SUPFAM" id="SSF46785">
    <property type="entry name" value="Winged helix' DNA-binding domain"/>
    <property type="match status" value="1"/>
</dbReference>
<dbReference type="EMBL" id="JACHJT010000002">
    <property type="protein sequence ID" value="MBB4934851.1"/>
    <property type="molecule type" value="Genomic_DNA"/>
</dbReference>
<comment type="caution">
    <text evidence="6">The sequence shown here is derived from an EMBL/GenBank/DDBJ whole genome shotgun (WGS) entry which is preliminary data.</text>
</comment>
<dbReference type="PROSITE" id="PS50931">
    <property type="entry name" value="HTH_LYSR"/>
    <property type="match status" value="1"/>
</dbReference>
<evidence type="ECO:0000256" key="4">
    <source>
        <dbReference type="ARBA" id="ARBA00023163"/>
    </source>
</evidence>
<evidence type="ECO:0000256" key="2">
    <source>
        <dbReference type="ARBA" id="ARBA00023015"/>
    </source>
</evidence>
<dbReference type="RefSeq" id="WP_184584507.1">
    <property type="nucleotide sequence ID" value="NZ_JACHJT010000002.1"/>
</dbReference>
<keyword evidence="2" id="KW-0805">Transcription regulation</keyword>
<evidence type="ECO:0000313" key="6">
    <source>
        <dbReference type="EMBL" id="MBB4934851.1"/>
    </source>
</evidence>
<keyword evidence="7" id="KW-1185">Reference proteome</keyword>
<gene>
    <name evidence="6" type="ORF">F4561_005745</name>
</gene>
<dbReference type="PANTHER" id="PTHR30118:SF15">
    <property type="entry name" value="TRANSCRIPTIONAL REGULATORY PROTEIN"/>
    <property type="match status" value="1"/>
</dbReference>
<keyword evidence="4" id="KW-0804">Transcription</keyword>
<name>A0A7W7RMT7_9ACTN</name>
<dbReference type="Gene3D" id="3.40.190.10">
    <property type="entry name" value="Periplasmic binding protein-like II"/>
    <property type="match status" value="2"/>
</dbReference>
<comment type="similarity">
    <text evidence="1">Belongs to the LysR transcriptional regulatory family.</text>
</comment>
<dbReference type="InterPro" id="IPR000847">
    <property type="entry name" value="LysR_HTH_N"/>
</dbReference>
<dbReference type="Proteomes" id="UP000523007">
    <property type="component" value="Unassembled WGS sequence"/>
</dbReference>
<feature type="domain" description="HTH lysR-type" evidence="5">
    <location>
        <begin position="6"/>
        <end position="63"/>
    </location>
</feature>
<sequence length="302" mass="33489">MRLANLDLNLLVTLQALLHERNVTRAAERLGVSQPAVSAALNRLRRHFDDELLSRVGNVHVLTPLAARLVDPTDATVASARRVFAAQPDFDPARSEREFAIAMSDYSLAVLGDALSSLAEERAPRIRLHLRQLTNDSVDNAAEVLRTTDALVLPHGFLRDLPYRDLFTDDWACLVSTDNSRVGDELTVSQLGELPWVFTYHRPTAYTPADRQMRALGVEPDVRIVAESFVALPCLIRGTERIALIQRRLTEQAGGMAGLRALACPFAPDPLVEALWWHPMNDPDPGHRWLRDLFTAAAARAG</sequence>
<dbReference type="PANTHER" id="PTHR30118">
    <property type="entry name" value="HTH-TYPE TRANSCRIPTIONAL REGULATOR LEUO-RELATED"/>
    <property type="match status" value="1"/>
</dbReference>